<dbReference type="SUPFAM" id="SSF52317">
    <property type="entry name" value="Class I glutamine amidotransferase-like"/>
    <property type="match status" value="1"/>
</dbReference>
<evidence type="ECO:0000313" key="4">
    <source>
        <dbReference type="EMBL" id="KTT68339.1"/>
    </source>
</evidence>
<dbReference type="CDD" id="cd03137">
    <property type="entry name" value="GATase1_AraC_1"/>
    <property type="match status" value="1"/>
</dbReference>
<dbReference type="RefSeq" id="WP_058734214.1">
    <property type="nucleotide sequence ID" value="NZ_LDTD01000111.1"/>
</dbReference>
<dbReference type="PANTHER" id="PTHR43130">
    <property type="entry name" value="ARAC-FAMILY TRANSCRIPTIONAL REGULATOR"/>
    <property type="match status" value="1"/>
</dbReference>
<dbReference type="Proteomes" id="UP000072867">
    <property type="component" value="Unassembled WGS sequence"/>
</dbReference>
<dbReference type="Pfam" id="PF01965">
    <property type="entry name" value="DJ-1_PfpI"/>
    <property type="match status" value="1"/>
</dbReference>
<keyword evidence="2" id="KW-0804">Transcription</keyword>
<dbReference type="GO" id="GO:0043565">
    <property type="term" value="F:sequence-specific DNA binding"/>
    <property type="evidence" value="ECO:0007669"/>
    <property type="project" value="InterPro"/>
</dbReference>
<dbReference type="InterPro" id="IPR009057">
    <property type="entry name" value="Homeodomain-like_sf"/>
</dbReference>
<dbReference type="InterPro" id="IPR018060">
    <property type="entry name" value="HTH_AraC"/>
</dbReference>
<dbReference type="AlphaFoldDB" id="A0A147HTX2"/>
<dbReference type="EMBL" id="LDTD01000111">
    <property type="protein sequence ID" value="KTT68339.1"/>
    <property type="molecule type" value="Genomic_DNA"/>
</dbReference>
<name>A0A147HTX2_9SPHN</name>
<dbReference type="Gene3D" id="1.10.10.60">
    <property type="entry name" value="Homeodomain-like"/>
    <property type="match status" value="1"/>
</dbReference>
<dbReference type="InterPro" id="IPR029062">
    <property type="entry name" value="Class_I_gatase-like"/>
</dbReference>
<dbReference type="InterPro" id="IPR002818">
    <property type="entry name" value="DJ-1/PfpI"/>
</dbReference>
<protein>
    <submittedName>
        <fullName evidence="4">Transcriptional regulator</fullName>
    </submittedName>
</protein>
<evidence type="ECO:0000256" key="2">
    <source>
        <dbReference type="ARBA" id="ARBA00023163"/>
    </source>
</evidence>
<dbReference type="SUPFAM" id="SSF46689">
    <property type="entry name" value="Homeodomain-like"/>
    <property type="match status" value="2"/>
</dbReference>
<dbReference type="SMART" id="SM00342">
    <property type="entry name" value="HTH_ARAC"/>
    <property type="match status" value="1"/>
</dbReference>
<dbReference type="PROSITE" id="PS01124">
    <property type="entry name" value="HTH_ARAC_FAMILY_2"/>
    <property type="match status" value="1"/>
</dbReference>
<organism evidence="4 5">
    <name type="scientific">Sphingomonas sanguinis</name>
    <dbReference type="NCBI Taxonomy" id="33051"/>
    <lineage>
        <taxon>Bacteria</taxon>
        <taxon>Pseudomonadati</taxon>
        <taxon>Pseudomonadota</taxon>
        <taxon>Alphaproteobacteria</taxon>
        <taxon>Sphingomonadales</taxon>
        <taxon>Sphingomonadaceae</taxon>
        <taxon>Sphingomonas</taxon>
    </lineage>
</organism>
<dbReference type="InterPro" id="IPR052158">
    <property type="entry name" value="INH-QAR"/>
</dbReference>
<dbReference type="PATRIC" id="fig|33051.3.peg.286"/>
<evidence type="ECO:0000256" key="1">
    <source>
        <dbReference type="ARBA" id="ARBA00023015"/>
    </source>
</evidence>
<proteinExistence type="predicted"/>
<dbReference type="NCBIfam" id="NF006902">
    <property type="entry name" value="PRK09393.1"/>
    <property type="match status" value="1"/>
</dbReference>
<feature type="domain" description="HTH araC/xylS-type" evidence="3">
    <location>
        <begin position="221"/>
        <end position="319"/>
    </location>
</feature>
<dbReference type="GO" id="GO:0003700">
    <property type="term" value="F:DNA-binding transcription factor activity"/>
    <property type="evidence" value="ECO:0007669"/>
    <property type="project" value="InterPro"/>
</dbReference>
<gene>
    <name evidence="4" type="primary">ftrA</name>
    <name evidence="4" type="ORF">NS319_14410</name>
</gene>
<accession>A0A147HTX2</accession>
<dbReference type="Pfam" id="PF12833">
    <property type="entry name" value="HTH_18"/>
    <property type="match status" value="1"/>
</dbReference>
<keyword evidence="1" id="KW-0805">Transcription regulation</keyword>
<dbReference type="Gene3D" id="3.40.50.880">
    <property type="match status" value="1"/>
</dbReference>
<sequence>MPKVSATPNRLVAALAYDGLCAFEFGITAEVFGLLRPEMGADWYRFAACTERPGRLATNAGLAVEVDKGLDVLREAGTIVIPGWRSEGEVPSDTLRDALLAAHARGARLVSICSGAFLLAATGLLDGRRATTHWRYAERLQAAYPAVLVDADTLYAGDDRVFTSAGSAAGIDLLLHLVRLDFGPDAANSVARRLVVAAHRSGGQAQFIERPVLARSDSALGTLLGRLRSNPAEPWTIERMARAAAMSERTLARRFREETGESPLAWLTTQRLALARDLLETTKLSMEHIADRAGMGTATNLRLHFTSSLGIPPNLYRKQFRRAEA</sequence>
<evidence type="ECO:0000313" key="5">
    <source>
        <dbReference type="Proteomes" id="UP000072867"/>
    </source>
</evidence>
<reference evidence="4 5" key="1">
    <citation type="journal article" date="2016" name="Front. Microbiol.">
        <title>Genomic Resource of Rice Seed Associated Bacteria.</title>
        <authorList>
            <person name="Midha S."/>
            <person name="Bansal K."/>
            <person name="Sharma S."/>
            <person name="Kumar N."/>
            <person name="Patil P.P."/>
            <person name="Chaudhry V."/>
            <person name="Patil P.B."/>
        </authorList>
    </citation>
    <scope>NUCLEOTIDE SEQUENCE [LARGE SCALE GENOMIC DNA]</scope>
    <source>
        <strain evidence="4 5">NS319</strain>
    </source>
</reference>
<comment type="caution">
    <text evidence="4">The sequence shown here is derived from an EMBL/GenBank/DDBJ whole genome shotgun (WGS) entry which is preliminary data.</text>
</comment>
<dbReference type="PANTHER" id="PTHR43130:SF3">
    <property type="entry name" value="HTH-TYPE TRANSCRIPTIONAL REGULATOR RV1931C"/>
    <property type="match status" value="1"/>
</dbReference>
<evidence type="ECO:0000259" key="3">
    <source>
        <dbReference type="PROSITE" id="PS01124"/>
    </source>
</evidence>